<dbReference type="GO" id="GO:0046872">
    <property type="term" value="F:metal ion binding"/>
    <property type="evidence" value="ECO:0007669"/>
    <property type="project" value="UniProtKB-KW"/>
</dbReference>
<keyword evidence="14" id="KW-0238">DNA-binding</keyword>
<evidence type="ECO:0000256" key="10">
    <source>
        <dbReference type="ARBA" id="ARBA00022801"/>
    </source>
</evidence>
<keyword evidence="6" id="KW-0540">Nuclease</keyword>
<evidence type="ECO:0000256" key="2">
    <source>
        <dbReference type="ARBA" id="ARBA00012727"/>
    </source>
</evidence>
<evidence type="ECO:0000313" key="24">
    <source>
        <dbReference type="Proteomes" id="UP000054903"/>
    </source>
</evidence>
<evidence type="ECO:0000256" key="21">
    <source>
        <dbReference type="SAM" id="MobiDB-lite"/>
    </source>
</evidence>
<evidence type="ECO:0000256" key="6">
    <source>
        <dbReference type="ARBA" id="ARBA00022722"/>
    </source>
</evidence>
<dbReference type="InterPro" id="IPR012310">
    <property type="entry name" value="DNA_ligase_ATP-dep_cent"/>
</dbReference>
<accession>A0A157ZB34</accession>
<dbReference type="InterPro" id="IPR014145">
    <property type="entry name" value="LigD_pol_dom"/>
</dbReference>
<dbReference type="RefSeq" id="WP_061132773.1">
    <property type="nucleotide sequence ID" value="NZ_FCNX02000001.1"/>
</dbReference>
<dbReference type="InterPro" id="IPR014144">
    <property type="entry name" value="LigD_PE_domain"/>
</dbReference>
<dbReference type="OrthoDB" id="9802472at2"/>
<evidence type="ECO:0000256" key="8">
    <source>
        <dbReference type="ARBA" id="ARBA00022741"/>
    </source>
</evidence>
<evidence type="ECO:0000256" key="7">
    <source>
        <dbReference type="ARBA" id="ARBA00022723"/>
    </source>
</evidence>
<dbReference type="Pfam" id="PF13298">
    <property type="entry name" value="LigD_N"/>
    <property type="match status" value="1"/>
</dbReference>
<dbReference type="NCBIfam" id="TIGR02777">
    <property type="entry name" value="LigD_PE_dom"/>
    <property type="match status" value="1"/>
</dbReference>
<dbReference type="InterPro" id="IPR012340">
    <property type="entry name" value="NA-bd_OB-fold"/>
</dbReference>
<evidence type="ECO:0000256" key="1">
    <source>
        <dbReference type="ARBA" id="ARBA00001936"/>
    </source>
</evidence>
<feature type="compositionally biased region" description="Polar residues" evidence="21">
    <location>
        <begin position="25"/>
        <end position="34"/>
    </location>
</feature>
<dbReference type="Gene3D" id="3.30.1490.70">
    <property type="match status" value="1"/>
</dbReference>
<keyword evidence="9" id="KW-0227">DNA damage</keyword>
<organism evidence="23 24">
    <name type="scientific">Caballeronia fortuita</name>
    <dbReference type="NCBI Taxonomy" id="1777138"/>
    <lineage>
        <taxon>Bacteria</taxon>
        <taxon>Pseudomonadati</taxon>
        <taxon>Pseudomonadota</taxon>
        <taxon>Betaproteobacteria</taxon>
        <taxon>Burkholderiales</taxon>
        <taxon>Burkholderiaceae</taxon>
        <taxon>Caballeronia</taxon>
    </lineage>
</organism>
<evidence type="ECO:0000256" key="11">
    <source>
        <dbReference type="ARBA" id="ARBA00022839"/>
    </source>
</evidence>
<protein>
    <recommendedName>
        <fullName evidence="2">DNA ligase (ATP)</fullName>
        <ecNumber evidence="2">6.5.1.1</ecNumber>
    </recommendedName>
    <alternativeName>
        <fullName evidence="19">NHEJ DNA polymerase</fullName>
    </alternativeName>
</protein>
<dbReference type="InterPro" id="IPR014143">
    <property type="entry name" value="NHEJ_ligase_prk"/>
</dbReference>
<dbReference type="Pfam" id="PF04679">
    <property type="entry name" value="DNA_ligase_A_C"/>
    <property type="match status" value="1"/>
</dbReference>
<keyword evidence="13" id="KW-0239">DNA-directed DNA polymerase</keyword>
<dbReference type="GO" id="GO:0003910">
    <property type="term" value="F:DNA ligase (ATP) activity"/>
    <property type="evidence" value="ECO:0007669"/>
    <property type="project" value="UniProtKB-EC"/>
</dbReference>
<dbReference type="EMBL" id="FCNX02000001">
    <property type="protein sequence ID" value="SAK42683.1"/>
    <property type="molecule type" value="Genomic_DNA"/>
</dbReference>
<keyword evidence="10" id="KW-0378">Hydrolase</keyword>
<dbReference type="GO" id="GO:0006310">
    <property type="term" value="P:DNA recombination"/>
    <property type="evidence" value="ECO:0007669"/>
    <property type="project" value="UniProtKB-KW"/>
</dbReference>
<dbReference type="GO" id="GO:0005524">
    <property type="term" value="F:ATP binding"/>
    <property type="evidence" value="ECO:0007669"/>
    <property type="project" value="UniProtKB-KW"/>
</dbReference>
<dbReference type="PROSITE" id="PS50160">
    <property type="entry name" value="DNA_LIGASE_A3"/>
    <property type="match status" value="1"/>
</dbReference>
<dbReference type="SUPFAM" id="SSF56091">
    <property type="entry name" value="DNA ligase/mRNA capping enzyme, catalytic domain"/>
    <property type="match status" value="1"/>
</dbReference>
<comment type="catalytic activity">
    <reaction evidence="20">
        <text>ATP + (deoxyribonucleotide)n-3'-hydroxyl + 5'-phospho-(deoxyribonucleotide)m = (deoxyribonucleotide)n+m + AMP + diphosphate.</text>
        <dbReference type="EC" id="6.5.1.1"/>
    </reaction>
</comment>
<keyword evidence="8" id="KW-0547">Nucleotide-binding</keyword>
<dbReference type="AlphaFoldDB" id="A0A157ZB34"/>
<dbReference type="NCBIfam" id="NF004628">
    <property type="entry name" value="PRK05972.1"/>
    <property type="match status" value="1"/>
</dbReference>
<dbReference type="Gene3D" id="3.30.470.30">
    <property type="entry name" value="DNA ligase/mRNA capping enzyme"/>
    <property type="match status" value="1"/>
</dbReference>
<dbReference type="GO" id="GO:0003677">
    <property type="term" value="F:DNA binding"/>
    <property type="evidence" value="ECO:0007669"/>
    <property type="project" value="UniProtKB-KW"/>
</dbReference>
<dbReference type="NCBIfam" id="TIGR02779">
    <property type="entry name" value="NHEJ_ligase_lig"/>
    <property type="match status" value="1"/>
</dbReference>
<gene>
    <name evidence="23" type="ORF">AWB77_00483</name>
</gene>
<dbReference type="Proteomes" id="UP000054903">
    <property type="component" value="Unassembled WGS sequence"/>
</dbReference>
<keyword evidence="11" id="KW-0269">Exonuclease</keyword>
<evidence type="ECO:0000256" key="19">
    <source>
        <dbReference type="ARBA" id="ARBA00029943"/>
    </source>
</evidence>
<dbReference type="NCBIfam" id="TIGR02776">
    <property type="entry name" value="NHEJ_ligase_prk"/>
    <property type="match status" value="1"/>
</dbReference>
<evidence type="ECO:0000256" key="15">
    <source>
        <dbReference type="ARBA" id="ARBA00023172"/>
    </source>
</evidence>
<evidence type="ECO:0000256" key="18">
    <source>
        <dbReference type="ARBA" id="ARBA00023268"/>
    </source>
</evidence>
<evidence type="ECO:0000256" key="4">
    <source>
        <dbReference type="ARBA" id="ARBA00022679"/>
    </source>
</evidence>
<dbReference type="STRING" id="1777138.AWB77_00483"/>
<feature type="compositionally biased region" description="Basic and acidic residues" evidence="21">
    <location>
        <begin position="199"/>
        <end position="211"/>
    </location>
</feature>
<dbReference type="PANTHER" id="PTHR42705">
    <property type="entry name" value="BIFUNCTIONAL NON-HOMOLOGOUS END JOINING PROTEIN LIGD"/>
    <property type="match status" value="1"/>
</dbReference>
<feature type="region of interest" description="Disordered" evidence="21">
    <location>
        <begin position="199"/>
        <end position="221"/>
    </location>
</feature>
<evidence type="ECO:0000256" key="3">
    <source>
        <dbReference type="ARBA" id="ARBA00022598"/>
    </source>
</evidence>
<dbReference type="CDD" id="cd04862">
    <property type="entry name" value="PaeLigD_Pol_like"/>
    <property type="match status" value="1"/>
</dbReference>
<keyword evidence="16" id="KW-0234">DNA repair</keyword>
<dbReference type="Pfam" id="PF21686">
    <property type="entry name" value="LigD_Prim-Pol"/>
    <property type="match status" value="1"/>
</dbReference>
<dbReference type="InterPro" id="IPR052171">
    <property type="entry name" value="NHEJ_LigD"/>
</dbReference>
<dbReference type="InterPro" id="IPR014146">
    <property type="entry name" value="LigD_ligase_dom"/>
</dbReference>
<evidence type="ECO:0000256" key="9">
    <source>
        <dbReference type="ARBA" id="ARBA00022763"/>
    </source>
</evidence>
<dbReference type="GO" id="GO:0003887">
    <property type="term" value="F:DNA-directed DNA polymerase activity"/>
    <property type="evidence" value="ECO:0007669"/>
    <property type="project" value="UniProtKB-KW"/>
</dbReference>
<evidence type="ECO:0000256" key="20">
    <source>
        <dbReference type="ARBA" id="ARBA00034003"/>
    </source>
</evidence>
<keyword evidence="4" id="KW-0808">Transferase</keyword>
<dbReference type="Gene3D" id="3.90.920.10">
    <property type="entry name" value="DNA primase, PRIM domain"/>
    <property type="match status" value="1"/>
</dbReference>
<keyword evidence="15" id="KW-0233">DNA recombination</keyword>
<keyword evidence="3 23" id="KW-0436">Ligase</keyword>
<comment type="caution">
    <text evidence="23">The sequence shown here is derived from an EMBL/GenBank/DDBJ whole genome shotgun (WGS) entry which is preliminary data.</text>
</comment>
<keyword evidence="18" id="KW-0511">Multifunctional enzyme</keyword>
<dbReference type="InterPro" id="IPR033651">
    <property type="entry name" value="PaeLigD_Pol-like"/>
</dbReference>
<comment type="cofactor">
    <cofactor evidence="1">
        <name>Mn(2+)</name>
        <dbReference type="ChEBI" id="CHEBI:29035"/>
    </cofactor>
</comment>
<evidence type="ECO:0000256" key="17">
    <source>
        <dbReference type="ARBA" id="ARBA00023211"/>
    </source>
</evidence>
<dbReference type="CDD" id="cd07906">
    <property type="entry name" value="Adenylation_DNA_ligase_LigD_LigC"/>
    <property type="match status" value="1"/>
</dbReference>
<proteinExistence type="predicted"/>
<dbReference type="InterPro" id="IPR012309">
    <property type="entry name" value="DNA_ligase_ATP-dep_C"/>
</dbReference>
<evidence type="ECO:0000313" key="23">
    <source>
        <dbReference type="EMBL" id="SAK42683.1"/>
    </source>
</evidence>
<dbReference type="EC" id="6.5.1.1" evidence="2"/>
<dbReference type="PANTHER" id="PTHR42705:SF2">
    <property type="entry name" value="BIFUNCTIONAL NON-HOMOLOGOUS END JOINING PROTEIN LIGD"/>
    <property type="match status" value="1"/>
</dbReference>
<keyword evidence="5" id="KW-0548">Nucleotidyltransferase</keyword>
<evidence type="ECO:0000256" key="13">
    <source>
        <dbReference type="ARBA" id="ARBA00022932"/>
    </source>
</evidence>
<feature type="region of interest" description="Disordered" evidence="21">
    <location>
        <begin position="1"/>
        <end position="35"/>
    </location>
</feature>
<dbReference type="Pfam" id="PF01068">
    <property type="entry name" value="DNA_ligase_A_M"/>
    <property type="match status" value="1"/>
</dbReference>
<dbReference type="CDD" id="cd07971">
    <property type="entry name" value="OBF_DNA_ligase_LigD"/>
    <property type="match status" value="1"/>
</dbReference>
<sequence>MVSRHDTKSPPLSRYRKKRDFSFTPEPSASSAQTAGDAGSLSFVIQKHWASRLHYDFRLELGGVLLSWAVPKGPSYDPSRKQMAVHVEDHPIDYAGFEGTIPPKQYGAGTVIVWDRGTWEPVGDAVKGMGAGKLVFRLHGEKLAGLWELVRISKPDDKQDQWMLFKKRDEWARPLDEYDVIKALPDSVITNPLGLVEEREPRAARRSRATEQDADFSAAQDAPLPAKLEPQLATLANTLPTTGDWVTETKLDGYRLLARIDGKRVKLFTRNGHDWTAKFPTLKAEIQKLAVSSAWLDGEIVVLKDGIPSFSALQDAIGGAANADIVYFLFDLMYLEGQDLRKVPLWARRARLASLLEGSGEHLIFSQDFDAPPVQVFEAAAGLGLEGLVLKRRDAPYQSGRTETWLKAKARLRQEFVICGMTGRGGNAGEVGSLLLGYYVGRKLHDAGSVGTGWNSRTARELWQQLAPLQEDAAPFDTPVKKPGRWSRRAAGSERWVKPTMVAEVEFAEWTAEGVVRQASFRGLRLDKPARSVVREGGKTELPTTPPELKITHPERVIDASSGVTKADLVRYYASVAEWMLPHLKDRPVALVRAPEGVSGQLFFQKHAERTAMPGLAAHDRELWPGHPPLLTVDTADALLAAAQMNTIEFHTWNSVVSRLDKPDRVIFDLDPGEGVKWPHVQEAAQLVRALLWELDLKAWLKTSGGKGLHVVVPLAPRLGYATVKTFSQSFVRHLAKTIPERFSAVSGPSNRVGKVYVDYLRNGKAQTTAAAFSARARPGMGVSMPVAWEQLHDLKSGAQWNVQTAREYLSFQSSDPWSGFWTSGHSLSAAIKRLP</sequence>
<dbReference type="GO" id="GO:0006281">
    <property type="term" value="P:DNA repair"/>
    <property type="evidence" value="ECO:0007669"/>
    <property type="project" value="UniProtKB-KW"/>
</dbReference>
<keyword evidence="17" id="KW-0464">Manganese</keyword>
<dbReference type="GO" id="GO:0004527">
    <property type="term" value="F:exonuclease activity"/>
    <property type="evidence" value="ECO:0007669"/>
    <property type="project" value="UniProtKB-KW"/>
</dbReference>
<keyword evidence="7" id="KW-0479">Metal-binding</keyword>
<dbReference type="Gene3D" id="2.40.50.140">
    <property type="entry name" value="Nucleic acid-binding proteins"/>
    <property type="match status" value="1"/>
</dbReference>
<evidence type="ECO:0000256" key="5">
    <source>
        <dbReference type="ARBA" id="ARBA00022695"/>
    </source>
</evidence>
<evidence type="ECO:0000256" key="16">
    <source>
        <dbReference type="ARBA" id="ARBA00023204"/>
    </source>
</evidence>
<feature type="domain" description="ATP-dependent DNA ligase family profile" evidence="22">
    <location>
        <begin position="318"/>
        <end position="440"/>
    </location>
</feature>
<evidence type="ECO:0000259" key="22">
    <source>
        <dbReference type="PROSITE" id="PS50160"/>
    </source>
</evidence>
<keyword evidence="24" id="KW-1185">Reference proteome</keyword>
<reference evidence="23" key="1">
    <citation type="submission" date="2016-01" db="EMBL/GenBank/DDBJ databases">
        <authorList>
            <person name="Peeters C."/>
        </authorList>
    </citation>
    <scope>NUCLEOTIDE SEQUENCE</scope>
    <source>
        <strain evidence="23">LMG 29320</strain>
    </source>
</reference>
<keyword evidence="12" id="KW-0067">ATP-binding</keyword>
<dbReference type="NCBIfam" id="TIGR02778">
    <property type="entry name" value="ligD_pol"/>
    <property type="match status" value="1"/>
</dbReference>
<dbReference type="SUPFAM" id="SSF50249">
    <property type="entry name" value="Nucleic acid-binding proteins"/>
    <property type="match status" value="1"/>
</dbReference>
<evidence type="ECO:0000256" key="14">
    <source>
        <dbReference type="ARBA" id="ARBA00023125"/>
    </source>
</evidence>
<name>A0A157ZB34_9BURK</name>
<evidence type="ECO:0000256" key="12">
    <source>
        <dbReference type="ARBA" id="ARBA00022840"/>
    </source>
</evidence>